<keyword evidence="1" id="KW-1185">Reference proteome</keyword>
<organism evidence="1 2">
    <name type="scientific">Panagrolaimus davidi</name>
    <dbReference type="NCBI Taxonomy" id="227884"/>
    <lineage>
        <taxon>Eukaryota</taxon>
        <taxon>Metazoa</taxon>
        <taxon>Ecdysozoa</taxon>
        <taxon>Nematoda</taxon>
        <taxon>Chromadorea</taxon>
        <taxon>Rhabditida</taxon>
        <taxon>Tylenchina</taxon>
        <taxon>Panagrolaimomorpha</taxon>
        <taxon>Panagrolaimoidea</taxon>
        <taxon>Panagrolaimidae</taxon>
        <taxon>Panagrolaimus</taxon>
    </lineage>
</organism>
<name>A0A914PEI5_9BILA</name>
<dbReference type="WBParaSite" id="PDA_v2.g13178.t1">
    <property type="protein sequence ID" value="PDA_v2.g13178.t1"/>
    <property type="gene ID" value="PDA_v2.g13178"/>
</dbReference>
<evidence type="ECO:0000313" key="1">
    <source>
        <dbReference type="Proteomes" id="UP000887578"/>
    </source>
</evidence>
<dbReference type="Proteomes" id="UP000887578">
    <property type="component" value="Unplaced"/>
</dbReference>
<reference evidence="2" key="1">
    <citation type="submission" date="2022-11" db="UniProtKB">
        <authorList>
            <consortium name="WormBaseParasite"/>
        </authorList>
    </citation>
    <scope>IDENTIFICATION</scope>
</reference>
<proteinExistence type="predicted"/>
<evidence type="ECO:0000313" key="2">
    <source>
        <dbReference type="WBParaSite" id="PDA_v2.g13178.t1"/>
    </source>
</evidence>
<protein>
    <submittedName>
        <fullName evidence="2">Uncharacterized protein</fullName>
    </submittedName>
</protein>
<sequence>MLLISIGDKTESHLIAQISAANVCHLTNASDLSNSLKLKNECIEFMEKSFASKIPLNDIQTLDKDIALQILQNSVYKIVSTQ</sequence>
<accession>A0A914PEI5</accession>
<dbReference type="AlphaFoldDB" id="A0A914PEI5"/>